<sequence>MSSYIEPRRAWDEIDEVVFFGLQIELAKLQGTVVTQDMLDGAAPFLKAHGTDTLGALIYARN</sequence>
<name>A0A2T6KM13_9RHOB</name>
<feature type="domain" description="Nicotinamide phosphoribosyltransferase N-terminal" evidence="1">
    <location>
        <begin position="2"/>
        <end position="54"/>
    </location>
</feature>
<organism evidence="2 3">
    <name type="scientific">Yoonia sediminilitoris</name>
    <dbReference type="NCBI Taxonomy" id="1286148"/>
    <lineage>
        <taxon>Bacteria</taxon>
        <taxon>Pseudomonadati</taxon>
        <taxon>Pseudomonadota</taxon>
        <taxon>Alphaproteobacteria</taxon>
        <taxon>Rhodobacterales</taxon>
        <taxon>Paracoccaceae</taxon>
        <taxon>Yoonia</taxon>
    </lineage>
</organism>
<dbReference type="Proteomes" id="UP000244523">
    <property type="component" value="Unassembled WGS sequence"/>
</dbReference>
<comment type="caution">
    <text evidence="2">The sequence shown here is derived from an EMBL/GenBank/DDBJ whole genome shotgun (WGS) entry which is preliminary data.</text>
</comment>
<dbReference type="Pfam" id="PF18127">
    <property type="entry name" value="NAMPT_N"/>
    <property type="match status" value="1"/>
</dbReference>
<keyword evidence="3" id="KW-1185">Reference proteome</keyword>
<dbReference type="EMBL" id="QBUD01000002">
    <property type="protein sequence ID" value="PUB17259.1"/>
    <property type="molecule type" value="Genomic_DNA"/>
</dbReference>
<evidence type="ECO:0000313" key="2">
    <source>
        <dbReference type="EMBL" id="PUB17259.1"/>
    </source>
</evidence>
<dbReference type="RefSeq" id="WP_245882577.1">
    <property type="nucleotide sequence ID" value="NZ_QBUD01000002.1"/>
</dbReference>
<proteinExistence type="predicted"/>
<dbReference type="AlphaFoldDB" id="A0A2T6KM13"/>
<protein>
    <recommendedName>
        <fullName evidence="1">Nicotinamide phosphoribosyltransferase N-terminal domain-containing protein</fullName>
    </recommendedName>
</protein>
<dbReference type="InterPro" id="IPR041529">
    <property type="entry name" value="DUF5598"/>
</dbReference>
<evidence type="ECO:0000259" key="1">
    <source>
        <dbReference type="Pfam" id="PF18127"/>
    </source>
</evidence>
<accession>A0A2T6KM13</accession>
<reference evidence="2 3" key="1">
    <citation type="submission" date="2018-04" db="EMBL/GenBank/DDBJ databases">
        <title>Genomic Encyclopedia of Archaeal and Bacterial Type Strains, Phase II (KMG-II): from individual species to whole genera.</title>
        <authorList>
            <person name="Goeker M."/>
        </authorList>
    </citation>
    <scope>NUCLEOTIDE SEQUENCE [LARGE SCALE GENOMIC DNA]</scope>
    <source>
        <strain evidence="2 3">DSM 29955</strain>
    </source>
</reference>
<evidence type="ECO:0000313" key="3">
    <source>
        <dbReference type="Proteomes" id="UP000244523"/>
    </source>
</evidence>
<gene>
    <name evidence="2" type="ORF">C8N45_102271</name>
</gene>